<dbReference type="GO" id="GO:0004252">
    <property type="term" value="F:serine-type endopeptidase activity"/>
    <property type="evidence" value="ECO:0007669"/>
    <property type="project" value="InterPro"/>
</dbReference>
<dbReference type="Pfam" id="PF01694">
    <property type="entry name" value="Rhomboid"/>
    <property type="match status" value="1"/>
</dbReference>
<comment type="subcellular location">
    <subcellularLocation>
        <location evidence="1">Membrane</location>
        <topology evidence="1">Multi-pass membrane protein</topology>
    </subcellularLocation>
</comment>
<keyword evidence="2 6" id="KW-0812">Transmembrane</keyword>
<dbReference type="Pfam" id="PF23625">
    <property type="entry name" value="UIM_2"/>
    <property type="match status" value="3"/>
</dbReference>
<dbReference type="GO" id="GO:0016020">
    <property type="term" value="C:membrane"/>
    <property type="evidence" value="ECO:0007669"/>
    <property type="project" value="UniProtKB-SubCell"/>
</dbReference>
<feature type="region of interest" description="Disordered" evidence="5">
    <location>
        <begin position="231"/>
        <end position="259"/>
    </location>
</feature>
<evidence type="ECO:0000313" key="8">
    <source>
        <dbReference type="Ensembl" id="ENSATEP00000009539.3"/>
    </source>
</evidence>
<evidence type="ECO:0000256" key="5">
    <source>
        <dbReference type="SAM" id="MobiDB-lite"/>
    </source>
</evidence>
<protein>
    <recommendedName>
        <fullName evidence="7">Peptidase S54 rhomboid domain-containing protein</fullName>
    </recommendedName>
</protein>
<evidence type="ECO:0000259" key="7">
    <source>
        <dbReference type="Pfam" id="PF01694"/>
    </source>
</evidence>
<evidence type="ECO:0000256" key="3">
    <source>
        <dbReference type="ARBA" id="ARBA00022989"/>
    </source>
</evidence>
<sequence>MWNRRRGSQLGLLLLASQVFQVGLDNIPPVTLGVLALNVYLYMFPVAPPMQTCVSVQQACWLKDWRRLLLSPVHHVDDLHLYFNMVSFIWKGIRLERRLGGSWFLYLLSVFSLLSGLVYLVLEALLTELTQDQSYSMSCAVGFSDVLFALKVLNNHYHPGGVTYMLGVPVSNRYASWVELVLIHILSPGTSFVGHLSGILVGLLYTAGPLETIMKKCSELMTSKGYNPQRRQYFRSSGYSGHHQQAPDYTTNNTSYSGGLTDEEQLETAIRNSQNNGAGYSGHHQQAPDYTTNNTSYSGGLTDEEQLETAVRNSQNDGGEKEMSSKVTPAKGAPPPDGFHVSEEARAEEIRLRRLRRFDNGTTRLRKGRRSRCPEEEFLLKPHPTSASIGCSELMTSNGYNPQPRQYFRSSGYSGHHQQAPDYTTNNTSYSGGLTEEEQLETAIRNSLYDRGSADVTEDGRSKGSNCPGLETFQRRSVEGQQGDVGEAKNCKEEKKNREER</sequence>
<gene>
    <name evidence="8" type="primary">RHBDD1</name>
</gene>
<feature type="compositionally biased region" description="Polar residues" evidence="5">
    <location>
        <begin position="288"/>
        <end position="299"/>
    </location>
</feature>
<evidence type="ECO:0000256" key="4">
    <source>
        <dbReference type="ARBA" id="ARBA00023136"/>
    </source>
</evidence>
<feature type="domain" description="Peptidase S54 rhomboid" evidence="7">
    <location>
        <begin position="64"/>
        <end position="207"/>
    </location>
</feature>
<evidence type="ECO:0000313" key="9">
    <source>
        <dbReference type="Proteomes" id="UP000265040"/>
    </source>
</evidence>
<dbReference type="AlphaFoldDB" id="A0A3Q1HQ61"/>
<dbReference type="Ensembl" id="ENSATET00000009709.3">
    <property type="protein sequence ID" value="ENSATEP00000009539.3"/>
    <property type="gene ID" value="ENSATEG00000006703.3"/>
</dbReference>
<feature type="compositionally biased region" description="Basic and acidic residues" evidence="5">
    <location>
        <begin position="486"/>
        <end position="501"/>
    </location>
</feature>
<name>A0A3Q1HQ61_ANATE</name>
<feature type="region of interest" description="Disordered" evidence="5">
    <location>
        <begin position="273"/>
        <end position="344"/>
    </location>
</feature>
<dbReference type="FunFam" id="1.20.1540.10:FF:000008">
    <property type="entry name" value="RHOMBOID-like protein 13"/>
    <property type="match status" value="1"/>
</dbReference>
<evidence type="ECO:0000256" key="1">
    <source>
        <dbReference type="ARBA" id="ARBA00004141"/>
    </source>
</evidence>
<reference evidence="8" key="2">
    <citation type="submission" date="2025-08" db="UniProtKB">
        <authorList>
            <consortium name="Ensembl"/>
        </authorList>
    </citation>
    <scope>IDENTIFICATION</scope>
</reference>
<dbReference type="GeneTree" id="ENSGT00390000010744"/>
<reference evidence="8" key="1">
    <citation type="submission" date="2021-04" db="EMBL/GenBank/DDBJ databases">
        <authorList>
            <consortium name="Wellcome Sanger Institute Data Sharing"/>
        </authorList>
    </citation>
    <scope>NUCLEOTIDE SEQUENCE [LARGE SCALE GENOMIC DNA]</scope>
</reference>
<dbReference type="InterPro" id="IPR022764">
    <property type="entry name" value="Peptidase_S54_rhomboid_dom"/>
</dbReference>
<evidence type="ECO:0000256" key="6">
    <source>
        <dbReference type="SAM" id="Phobius"/>
    </source>
</evidence>
<keyword evidence="4 6" id="KW-0472">Membrane</keyword>
<feature type="region of interest" description="Disordered" evidence="5">
    <location>
        <begin position="396"/>
        <end position="432"/>
    </location>
</feature>
<evidence type="ECO:0000256" key="2">
    <source>
        <dbReference type="ARBA" id="ARBA00022692"/>
    </source>
</evidence>
<keyword evidence="3 6" id="KW-1133">Transmembrane helix</keyword>
<dbReference type="Proteomes" id="UP000265040">
    <property type="component" value="Chromosome 13"/>
</dbReference>
<keyword evidence="9" id="KW-1185">Reference proteome</keyword>
<dbReference type="SUPFAM" id="SSF144091">
    <property type="entry name" value="Rhomboid-like"/>
    <property type="match status" value="1"/>
</dbReference>
<feature type="transmembrane region" description="Helical" evidence="6">
    <location>
        <begin position="103"/>
        <end position="122"/>
    </location>
</feature>
<reference evidence="8" key="3">
    <citation type="submission" date="2025-09" db="UniProtKB">
        <authorList>
            <consortium name="Ensembl"/>
        </authorList>
    </citation>
    <scope>IDENTIFICATION</scope>
</reference>
<feature type="region of interest" description="Disordered" evidence="5">
    <location>
        <begin position="449"/>
        <end position="501"/>
    </location>
</feature>
<dbReference type="PANTHER" id="PTHR43066">
    <property type="entry name" value="RHOMBOID-RELATED PROTEIN"/>
    <property type="match status" value="1"/>
</dbReference>
<dbReference type="Gene3D" id="1.20.1540.10">
    <property type="entry name" value="Rhomboid-like"/>
    <property type="match status" value="1"/>
</dbReference>
<proteinExistence type="predicted"/>
<accession>A0A3Q1HQ61</accession>
<dbReference type="InParanoid" id="A0A3Q1HQ61"/>
<dbReference type="InterPro" id="IPR035952">
    <property type="entry name" value="Rhomboid-like_sf"/>
</dbReference>
<feature type="compositionally biased region" description="Polar residues" evidence="5">
    <location>
        <begin position="231"/>
        <end position="258"/>
    </location>
</feature>
<dbReference type="PANTHER" id="PTHR43066:SF14">
    <property type="entry name" value="RHOMBOID-RELATED PROTEIN 4"/>
    <property type="match status" value="1"/>
</dbReference>
<organism evidence="8 9">
    <name type="scientific">Anabas testudineus</name>
    <name type="common">Climbing perch</name>
    <name type="synonym">Anthias testudineus</name>
    <dbReference type="NCBI Taxonomy" id="64144"/>
    <lineage>
        <taxon>Eukaryota</taxon>
        <taxon>Metazoa</taxon>
        <taxon>Chordata</taxon>
        <taxon>Craniata</taxon>
        <taxon>Vertebrata</taxon>
        <taxon>Euteleostomi</taxon>
        <taxon>Actinopterygii</taxon>
        <taxon>Neopterygii</taxon>
        <taxon>Teleostei</taxon>
        <taxon>Neoteleostei</taxon>
        <taxon>Acanthomorphata</taxon>
        <taxon>Anabantaria</taxon>
        <taxon>Anabantiformes</taxon>
        <taxon>Anabantoidei</taxon>
        <taxon>Anabantidae</taxon>
        <taxon>Anabas</taxon>
    </lineage>
</organism>